<dbReference type="NCBIfam" id="TIGR01444">
    <property type="entry name" value="fkbM_fam"/>
    <property type="match status" value="1"/>
</dbReference>
<dbReference type="Gene3D" id="3.40.50.150">
    <property type="entry name" value="Vaccinia Virus protein VP39"/>
    <property type="match status" value="1"/>
</dbReference>
<accession>A0A3N6NQT3</accession>
<protein>
    <submittedName>
        <fullName evidence="2">FkbM family methyltransferase</fullName>
    </submittedName>
</protein>
<comment type="caution">
    <text evidence="2">The sequence shown here is derived from an EMBL/GenBank/DDBJ whole genome shotgun (WGS) entry which is preliminary data.</text>
</comment>
<dbReference type="PANTHER" id="PTHR34203:SF15">
    <property type="entry name" value="SLL1173 PROTEIN"/>
    <property type="match status" value="1"/>
</dbReference>
<feature type="domain" description="Methyltransferase FkbM" evidence="1">
    <location>
        <begin position="31"/>
        <end position="204"/>
    </location>
</feature>
<dbReference type="EMBL" id="RCBY01000132">
    <property type="protein sequence ID" value="RQH34510.1"/>
    <property type="molecule type" value="Genomic_DNA"/>
</dbReference>
<sequence>MLDSFQKARAYESEIFQLIRKFLQNGDCFIDIGAHIGYYSILAAKIVGIEGKVFAFEPELSNYQKILENISLNNLNNISLFNLAVGSETKQTQLFFNQDNDGGHALWDVGKHPFNQKSLDNQTMQNIQQSTLDDILSQQKDISHIKMIKIDTEGAELDVIKGAVNTLYQYDVPYIICEINKFGLQQMGTNETELREFMESLKYETYLITSDEINQLVKLPIGKYYQTSHVFNVLFTKQNKMINQES</sequence>
<keyword evidence="2" id="KW-0808">Transferase</keyword>
<dbReference type="OrthoDB" id="421171at2"/>
<organism evidence="2 3">
    <name type="scientific">Okeania hirsuta</name>
    <dbReference type="NCBI Taxonomy" id="1458930"/>
    <lineage>
        <taxon>Bacteria</taxon>
        <taxon>Bacillati</taxon>
        <taxon>Cyanobacteriota</taxon>
        <taxon>Cyanophyceae</taxon>
        <taxon>Oscillatoriophycideae</taxon>
        <taxon>Oscillatoriales</taxon>
        <taxon>Microcoleaceae</taxon>
        <taxon>Okeania</taxon>
    </lineage>
</organism>
<dbReference type="RefSeq" id="WP_124145415.1">
    <property type="nucleotide sequence ID" value="NZ_CAWOKI010000083.1"/>
</dbReference>
<dbReference type="Pfam" id="PF05050">
    <property type="entry name" value="Methyltransf_21"/>
    <property type="match status" value="1"/>
</dbReference>
<gene>
    <name evidence="2" type="ORF">D5R40_20600</name>
</gene>
<dbReference type="GO" id="GO:0032259">
    <property type="term" value="P:methylation"/>
    <property type="evidence" value="ECO:0007669"/>
    <property type="project" value="UniProtKB-KW"/>
</dbReference>
<dbReference type="InterPro" id="IPR052514">
    <property type="entry name" value="SAM-dependent_MTase"/>
</dbReference>
<evidence type="ECO:0000259" key="1">
    <source>
        <dbReference type="Pfam" id="PF05050"/>
    </source>
</evidence>
<proteinExistence type="predicted"/>
<dbReference type="Proteomes" id="UP000269154">
    <property type="component" value="Unassembled WGS sequence"/>
</dbReference>
<dbReference type="GO" id="GO:0008168">
    <property type="term" value="F:methyltransferase activity"/>
    <property type="evidence" value="ECO:0007669"/>
    <property type="project" value="UniProtKB-KW"/>
</dbReference>
<keyword evidence="2" id="KW-0489">Methyltransferase</keyword>
<dbReference type="PANTHER" id="PTHR34203">
    <property type="entry name" value="METHYLTRANSFERASE, FKBM FAMILY PROTEIN"/>
    <property type="match status" value="1"/>
</dbReference>
<name>A0A3N6NQT3_9CYAN</name>
<keyword evidence="3" id="KW-1185">Reference proteome</keyword>
<reference evidence="2 3" key="1">
    <citation type="journal article" date="2018" name="ACS Chem. Biol.">
        <title>Ketoreductase domain dysfunction expands chemodiversity: malyngamide biosynthesis in the cyanobacterium Okeania hirsuta.</title>
        <authorList>
            <person name="Moss N.A."/>
            <person name="Leao T."/>
            <person name="Rankin M."/>
            <person name="McCullough T.M."/>
            <person name="Qu P."/>
            <person name="Korobeynikov A."/>
            <person name="Smith J.L."/>
            <person name="Gerwick L."/>
            <person name="Gerwick W.H."/>
        </authorList>
    </citation>
    <scope>NUCLEOTIDE SEQUENCE [LARGE SCALE GENOMIC DNA]</scope>
    <source>
        <strain evidence="2 3">PAB10Feb10-1</strain>
    </source>
</reference>
<dbReference type="AlphaFoldDB" id="A0A3N6NQT3"/>
<dbReference type="InterPro" id="IPR006342">
    <property type="entry name" value="FkbM_mtfrase"/>
</dbReference>
<evidence type="ECO:0000313" key="2">
    <source>
        <dbReference type="EMBL" id="RQH34510.1"/>
    </source>
</evidence>
<dbReference type="InterPro" id="IPR029063">
    <property type="entry name" value="SAM-dependent_MTases_sf"/>
</dbReference>
<evidence type="ECO:0000313" key="3">
    <source>
        <dbReference type="Proteomes" id="UP000269154"/>
    </source>
</evidence>
<dbReference type="SUPFAM" id="SSF53335">
    <property type="entry name" value="S-adenosyl-L-methionine-dependent methyltransferases"/>
    <property type="match status" value="1"/>
</dbReference>